<reference evidence="1" key="1">
    <citation type="submission" date="2020-12" db="EMBL/GenBank/DDBJ databases">
        <title>The genome sequence of Inhella sp. 1Y17.</title>
        <authorList>
            <person name="Liu Y."/>
        </authorList>
    </citation>
    <scope>NUCLEOTIDE SEQUENCE</scope>
    <source>
        <strain evidence="1">1Y17</strain>
    </source>
</reference>
<name>A0A931NF29_9BURK</name>
<organism evidence="1 2">
    <name type="scientific">Inhella proteolytica</name>
    <dbReference type="NCBI Taxonomy" id="2795029"/>
    <lineage>
        <taxon>Bacteria</taxon>
        <taxon>Pseudomonadati</taxon>
        <taxon>Pseudomonadota</taxon>
        <taxon>Betaproteobacteria</taxon>
        <taxon>Burkholderiales</taxon>
        <taxon>Sphaerotilaceae</taxon>
        <taxon>Inhella</taxon>
    </lineage>
</organism>
<sequence length="101" mass="11574">MSAATPRMASPVRLHVYFKLDLQEAEAWRARWRAAARQAAEAVPGVHLVLSERPEERMTWMESYSGQSPQQMADAEAMVARAMAELAQERHREVFVETFRT</sequence>
<comment type="caution">
    <text evidence="1">The sequence shown here is derived from an EMBL/GenBank/DDBJ whole genome shotgun (WGS) entry which is preliminary data.</text>
</comment>
<dbReference type="AlphaFoldDB" id="A0A931NF29"/>
<proteinExistence type="predicted"/>
<dbReference type="InterPro" id="IPR032556">
    <property type="entry name" value="DUF4936"/>
</dbReference>
<dbReference type="Proteomes" id="UP000613266">
    <property type="component" value="Unassembled WGS sequence"/>
</dbReference>
<dbReference type="EMBL" id="JAEDAK010000001">
    <property type="protein sequence ID" value="MBH9575641.1"/>
    <property type="molecule type" value="Genomic_DNA"/>
</dbReference>
<evidence type="ECO:0000313" key="2">
    <source>
        <dbReference type="Proteomes" id="UP000613266"/>
    </source>
</evidence>
<dbReference type="Pfam" id="PF16290">
    <property type="entry name" value="DUF4936"/>
    <property type="match status" value="1"/>
</dbReference>
<dbReference type="RefSeq" id="WP_198109244.1">
    <property type="nucleotide sequence ID" value="NZ_JAEDAK010000001.1"/>
</dbReference>
<gene>
    <name evidence="1" type="ORF">I7X39_01860</name>
</gene>
<keyword evidence="2" id="KW-1185">Reference proteome</keyword>
<evidence type="ECO:0000313" key="1">
    <source>
        <dbReference type="EMBL" id="MBH9575641.1"/>
    </source>
</evidence>
<accession>A0A931NF29</accession>
<protein>
    <submittedName>
        <fullName evidence="1">DUF4936 family protein</fullName>
    </submittedName>
</protein>